<gene>
    <name evidence="2" type="ORF">HYALB_00013303</name>
</gene>
<dbReference type="Proteomes" id="UP000701801">
    <property type="component" value="Unassembled WGS sequence"/>
</dbReference>
<evidence type="ECO:0000256" key="1">
    <source>
        <dbReference type="SAM" id="SignalP"/>
    </source>
</evidence>
<reference evidence="2" key="1">
    <citation type="submission" date="2021-07" db="EMBL/GenBank/DDBJ databases">
        <authorList>
            <person name="Durling M."/>
        </authorList>
    </citation>
    <scope>NUCLEOTIDE SEQUENCE</scope>
</reference>
<feature type="signal peptide" evidence="1">
    <location>
        <begin position="1"/>
        <end position="17"/>
    </location>
</feature>
<evidence type="ECO:0000313" key="2">
    <source>
        <dbReference type="EMBL" id="CAG8981719.1"/>
    </source>
</evidence>
<comment type="caution">
    <text evidence="2">The sequence shown here is derived from an EMBL/GenBank/DDBJ whole genome shotgun (WGS) entry which is preliminary data.</text>
</comment>
<proteinExistence type="predicted"/>
<feature type="chain" id="PRO_5040151631" evidence="1">
    <location>
        <begin position="18"/>
        <end position="203"/>
    </location>
</feature>
<keyword evidence="3" id="KW-1185">Reference proteome</keyword>
<organism evidence="2 3">
    <name type="scientific">Hymenoscyphus albidus</name>
    <dbReference type="NCBI Taxonomy" id="595503"/>
    <lineage>
        <taxon>Eukaryota</taxon>
        <taxon>Fungi</taxon>
        <taxon>Dikarya</taxon>
        <taxon>Ascomycota</taxon>
        <taxon>Pezizomycotina</taxon>
        <taxon>Leotiomycetes</taxon>
        <taxon>Helotiales</taxon>
        <taxon>Helotiaceae</taxon>
        <taxon>Hymenoscyphus</taxon>
    </lineage>
</organism>
<dbReference type="OrthoDB" id="10324856at2759"/>
<accession>A0A9N9QB37</accession>
<protein>
    <submittedName>
        <fullName evidence="2">Uncharacterized protein</fullName>
    </submittedName>
</protein>
<dbReference type="AlphaFoldDB" id="A0A9N9QB37"/>
<evidence type="ECO:0000313" key="3">
    <source>
        <dbReference type="Proteomes" id="UP000701801"/>
    </source>
</evidence>
<sequence>MLVSFISIATLFSSALAIPATGLAKDGIQRWKVTNWLGYMDTNEPSRFEFEVEGDEYGPRDGLVAPSGGGKIPSSVPVFFATCKLDNGPVYIAVDGSDWIECNLGLSQDRKLEVRAVPTPNPVLIGTNGRIQLRYTFVDPKDNVKWEWTTGNTKVYFDDVLVETFNIDVSSLDRKQLACSELCDGAGKAFGKGRDEIITFSVF</sequence>
<dbReference type="EMBL" id="CAJVRM010000509">
    <property type="protein sequence ID" value="CAG8981719.1"/>
    <property type="molecule type" value="Genomic_DNA"/>
</dbReference>
<keyword evidence="1" id="KW-0732">Signal</keyword>
<name>A0A9N9QB37_9HELO</name>